<proteinExistence type="predicted"/>
<organism evidence="1 2">
    <name type="scientific">Peronosclerospora sorghi</name>
    <dbReference type="NCBI Taxonomy" id="230839"/>
    <lineage>
        <taxon>Eukaryota</taxon>
        <taxon>Sar</taxon>
        <taxon>Stramenopiles</taxon>
        <taxon>Oomycota</taxon>
        <taxon>Peronosporomycetes</taxon>
        <taxon>Peronosporales</taxon>
        <taxon>Peronosporaceae</taxon>
        <taxon>Peronosclerospora</taxon>
    </lineage>
</organism>
<dbReference type="EMBL" id="CM047587">
    <property type="protein sequence ID" value="KAI9907255.1"/>
    <property type="molecule type" value="Genomic_DNA"/>
</dbReference>
<accession>A0ACC0VL76</accession>
<keyword evidence="2" id="KW-1185">Reference proteome</keyword>
<name>A0ACC0VL76_9STRA</name>
<dbReference type="Proteomes" id="UP001163321">
    <property type="component" value="Chromosome 8"/>
</dbReference>
<protein>
    <submittedName>
        <fullName evidence="1">Uncharacterized protein</fullName>
    </submittedName>
</protein>
<evidence type="ECO:0000313" key="2">
    <source>
        <dbReference type="Proteomes" id="UP001163321"/>
    </source>
</evidence>
<comment type="caution">
    <text evidence="1">The sequence shown here is derived from an EMBL/GenBank/DDBJ whole genome shotgun (WGS) entry which is preliminary data.</text>
</comment>
<sequence>MFSSHTGEPIFLHAVQMLDVLCPSWKNLIVSSSTDGESKMTGKIRGAATRFEQVSKPGFFRIWCGLHQLDLCLQSFFKATMDEQFYSWLNCLISYLRRQQTLITKMKTKAPKVADTRWESMSKVLYSAVGTLNEESEGNLSPCLAVLSEDRKYSIQLSDATAVLEDLGTFVIDSMQFIGQEDTEHIVKNFSTCSADLLSDIAAVVAERDSSNNAAESMPLFCRTS</sequence>
<gene>
    <name evidence="1" type="ORF">PsorP6_016695</name>
</gene>
<reference evidence="1 2" key="1">
    <citation type="journal article" date="2022" name="bioRxiv">
        <title>The genome of the oomycete Peronosclerospora sorghi, a cosmopolitan pathogen of maize and sorghum, is inflated with dispersed pseudogenes.</title>
        <authorList>
            <person name="Fletcher K."/>
            <person name="Martin F."/>
            <person name="Isakeit T."/>
            <person name="Cavanaugh K."/>
            <person name="Magill C."/>
            <person name="Michelmore R."/>
        </authorList>
    </citation>
    <scope>NUCLEOTIDE SEQUENCE [LARGE SCALE GENOMIC DNA]</scope>
    <source>
        <strain evidence="1">P6</strain>
    </source>
</reference>
<evidence type="ECO:0000313" key="1">
    <source>
        <dbReference type="EMBL" id="KAI9907255.1"/>
    </source>
</evidence>